<sequence length="202" mass="21808">MAWLASGPQSPRSASDRQGNDTPGAQEDGAAPWQVEERDVEAPQARPLAYQEQQPGEVAAEVGTPPPKGPSPPAQTSPPRPSIPGPSNERIIDKLRILWQTRQDPYDLEPVNPASTAFQVVAFGICLALEILESDSGADELHATGQVTLDTLRQKSLREGPPKMKTGKVLPSGSVKGFWLRFEPASNLSQLPPTFRSPSHIH</sequence>
<dbReference type="EMBL" id="MU863759">
    <property type="protein sequence ID" value="KAK4095920.1"/>
    <property type="molecule type" value="Genomic_DNA"/>
</dbReference>
<reference evidence="2" key="2">
    <citation type="submission" date="2023-05" db="EMBL/GenBank/DDBJ databases">
        <authorList>
            <consortium name="Lawrence Berkeley National Laboratory"/>
            <person name="Steindorff A."/>
            <person name="Hensen N."/>
            <person name="Bonometti L."/>
            <person name="Westerberg I."/>
            <person name="Brannstrom I.O."/>
            <person name="Guillou S."/>
            <person name="Cros-Aarteil S."/>
            <person name="Calhoun S."/>
            <person name="Haridas S."/>
            <person name="Kuo A."/>
            <person name="Mondo S."/>
            <person name="Pangilinan J."/>
            <person name="Riley R."/>
            <person name="Labutti K."/>
            <person name="Andreopoulos B."/>
            <person name="Lipzen A."/>
            <person name="Chen C."/>
            <person name="Yanf M."/>
            <person name="Daum C."/>
            <person name="Ng V."/>
            <person name="Clum A."/>
            <person name="Ohm R."/>
            <person name="Martin F."/>
            <person name="Silar P."/>
            <person name="Natvig D."/>
            <person name="Lalanne C."/>
            <person name="Gautier V."/>
            <person name="Ament-Velasquez S.L."/>
            <person name="Kruys A."/>
            <person name="Hutchinson M.I."/>
            <person name="Powell A.J."/>
            <person name="Barry K."/>
            <person name="Miller A.N."/>
            <person name="Grigoriev I.V."/>
            <person name="Debuchy R."/>
            <person name="Gladieux P."/>
            <person name="Thoren M.H."/>
            <person name="Johannesson H."/>
        </authorList>
    </citation>
    <scope>NUCLEOTIDE SEQUENCE</scope>
    <source>
        <strain evidence="2">CBS 757.83</strain>
    </source>
</reference>
<evidence type="ECO:0000313" key="3">
    <source>
        <dbReference type="Proteomes" id="UP001305647"/>
    </source>
</evidence>
<dbReference type="AlphaFoldDB" id="A0AAN6SW07"/>
<feature type="region of interest" description="Disordered" evidence="1">
    <location>
        <begin position="1"/>
        <end position="88"/>
    </location>
</feature>
<evidence type="ECO:0000313" key="2">
    <source>
        <dbReference type="EMBL" id="KAK4095920.1"/>
    </source>
</evidence>
<dbReference type="Proteomes" id="UP001305647">
    <property type="component" value="Unassembled WGS sequence"/>
</dbReference>
<reference evidence="2" key="1">
    <citation type="journal article" date="2023" name="Mol. Phylogenet. Evol.">
        <title>Genome-scale phylogeny and comparative genomics of the fungal order Sordariales.</title>
        <authorList>
            <person name="Hensen N."/>
            <person name="Bonometti L."/>
            <person name="Westerberg I."/>
            <person name="Brannstrom I.O."/>
            <person name="Guillou S."/>
            <person name="Cros-Aarteil S."/>
            <person name="Calhoun S."/>
            <person name="Haridas S."/>
            <person name="Kuo A."/>
            <person name="Mondo S."/>
            <person name="Pangilinan J."/>
            <person name="Riley R."/>
            <person name="LaButti K."/>
            <person name="Andreopoulos B."/>
            <person name="Lipzen A."/>
            <person name="Chen C."/>
            <person name="Yan M."/>
            <person name="Daum C."/>
            <person name="Ng V."/>
            <person name="Clum A."/>
            <person name="Steindorff A."/>
            <person name="Ohm R.A."/>
            <person name="Martin F."/>
            <person name="Silar P."/>
            <person name="Natvig D.O."/>
            <person name="Lalanne C."/>
            <person name="Gautier V."/>
            <person name="Ament-Velasquez S.L."/>
            <person name="Kruys A."/>
            <person name="Hutchinson M.I."/>
            <person name="Powell A.J."/>
            <person name="Barry K."/>
            <person name="Miller A.N."/>
            <person name="Grigoriev I.V."/>
            <person name="Debuchy R."/>
            <person name="Gladieux P."/>
            <person name="Hiltunen Thoren M."/>
            <person name="Johannesson H."/>
        </authorList>
    </citation>
    <scope>NUCLEOTIDE SEQUENCE</scope>
    <source>
        <strain evidence="2">CBS 757.83</strain>
    </source>
</reference>
<accession>A0AAN6SW07</accession>
<keyword evidence="3" id="KW-1185">Reference proteome</keyword>
<gene>
    <name evidence="2" type="ORF">N658DRAFT_562770</name>
</gene>
<organism evidence="2 3">
    <name type="scientific">Parathielavia hyrcaniae</name>
    <dbReference type="NCBI Taxonomy" id="113614"/>
    <lineage>
        <taxon>Eukaryota</taxon>
        <taxon>Fungi</taxon>
        <taxon>Dikarya</taxon>
        <taxon>Ascomycota</taxon>
        <taxon>Pezizomycotina</taxon>
        <taxon>Sordariomycetes</taxon>
        <taxon>Sordariomycetidae</taxon>
        <taxon>Sordariales</taxon>
        <taxon>Chaetomiaceae</taxon>
        <taxon>Parathielavia</taxon>
    </lineage>
</organism>
<feature type="compositionally biased region" description="Pro residues" evidence="1">
    <location>
        <begin position="64"/>
        <end position="84"/>
    </location>
</feature>
<proteinExistence type="predicted"/>
<protein>
    <submittedName>
        <fullName evidence="2">Uncharacterized protein</fullName>
    </submittedName>
</protein>
<name>A0AAN6SW07_9PEZI</name>
<comment type="caution">
    <text evidence="2">The sequence shown here is derived from an EMBL/GenBank/DDBJ whole genome shotgun (WGS) entry which is preliminary data.</text>
</comment>
<evidence type="ECO:0000256" key="1">
    <source>
        <dbReference type="SAM" id="MobiDB-lite"/>
    </source>
</evidence>